<dbReference type="EMBL" id="JXCQ01000006">
    <property type="protein sequence ID" value="KIR23595.1"/>
    <property type="molecule type" value="Genomic_DNA"/>
</dbReference>
<evidence type="ECO:0000313" key="7">
    <source>
        <dbReference type="EMBL" id="KIR23595.1"/>
    </source>
</evidence>
<keyword evidence="5" id="KW-0443">Lipid metabolism</keyword>
<dbReference type="InterPro" id="IPR011004">
    <property type="entry name" value="Trimer_LpxA-like_sf"/>
</dbReference>
<evidence type="ECO:0000256" key="5">
    <source>
        <dbReference type="ARBA" id="ARBA00023098"/>
    </source>
</evidence>
<name>A0A0D0TS37_PSEFL</name>
<dbReference type="InterPro" id="IPR018357">
    <property type="entry name" value="Hexapep_transf_CS"/>
</dbReference>
<dbReference type="InterPro" id="IPR001451">
    <property type="entry name" value="Hexapep"/>
</dbReference>
<dbReference type="PANTHER" id="PTHR23416:SF78">
    <property type="entry name" value="LIPOPOLYSACCHARIDE BIOSYNTHESIS O-ACETYL TRANSFERASE WBBJ-RELATED"/>
    <property type="match status" value="1"/>
</dbReference>
<dbReference type="InterPro" id="IPR051159">
    <property type="entry name" value="Hexapeptide_acetyltransf"/>
</dbReference>
<dbReference type="Gene3D" id="2.160.10.10">
    <property type="entry name" value="Hexapeptide repeat proteins"/>
    <property type="match status" value="1"/>
</dbReference>
<dbReference type="GO" id="GO:0016746">
    <property type="term" value="F:acyltransferase activity"/>
    <property type="evidence" value="ECO:0007669"/>
    <property type="project" value="UniProtKB-KW"/>
</dbReference>
<dbReference type="PATRIC" id="fig|294.125.peg.973"/>
<organism evidence="7 8">
    <name type="scientific">Pseudomonas fluorescens</name>
    <dbReference type="NCBI Taxonomy" id="294"/>
    <lineage>
        <taxon>Bacteria</taxon>
        <taxon>Pseudomonadati</taxon>
        <taxon>Pseudomonadota</taxon>
        <taxon>Gammaproteobacteria</taxon>
        <taxon>Pseudomonadales</taxon>
        <taxon>Pseudomonadaceae</taxon>
        <taxon>Pseudomonas</taxon>
    </lineage>
</organism>
<keyword evidence="2" id="KW-0441">Lipid A biosynthesis</keyword>
<dbReference type="PROSITE" id="PS00101">
    <property type="entry name" value="HEXAPEP_TRANSFERASES"/>
    <property type="match status" value="1"/>
</dbReference>
<keyword evidence="4" id="KW-0677">Repeat</keyword>
<reference evidence="7 8" key="1">
    <citation type="submission" date="2015-01" db="EMBL/GenBank/DDBJ databases">
        <title>Genome sequence of the beneficial rhizobacterium Pseudomonas fluorescens 2-79.</title>
        <authorList>
            <person name="Thuermer A."/>
            <person name="Daniel R."/>
        </authorList>
    </citation>
    <scope>NUCLEOTIDE SEQUENCE [LARGE SCALE GENOMIC DNA]</scope>
    <source>
        <strain evidence="7 8">2-79</strain>
    </source>
</reference>
<evidence type="ECO:0000256" key="3">
    <source>
        <dbReference type="ARBA" id="ARBA00022679"/>
    </source>
</evidence>
<accession>A0A0D0TS37</accession>
<evidence type="ECO:0000313" key="8">
    <source>
        <dbReference type="Proteomes" id="UP000032210"/>
    </source>
</evidence>
<dbReference type="Pfam" id="PF14602">
    <property type="entry name" value="Hexapep_2"/>
    <property type="match status" value="1"/>
</dbReference>
<keyword evidence="6 7" id="KW-0012">Acyltransferase</keyword>
<dbReference type="RefSeq" id="WP_052501109.1">
    <property type="nucleotide sequence ID" value="NZ_JXCQ01000006.1"/>
</dbReference>
<dbReference type="PANTHER" id="PTHR23416">
    <property type="entry name" value="SIALIC ACID SYNTHASE-RELATED"/>
    <property type="match status" value="1"/>
</dbReference>
<dbReference type="CDD" id="cd04647">
    <property type="entry name" value="LbH_MAT_like"/>
    <property type="match status" value="1"/>
</dbReference>
<dbReference type="EC" id="2.3.1.-" evidence="7"/>
<dbReference type="AlphaFoldDB" id="A0A0D0TS37"/>
<evidence type="ECO:0000256" key="4">
    <source>
        <dbReference type="ARBA" id="ARBA00022737"/>
    </source>
</evidence>
<evidence type="ECO:0000256" key="6">
    <source>
        <dbReference type="ARBA" id="ARBA00023315"/>
    </source>
</evidence>
<protein>
    <submittedName>
        <fullName evidence="7">Putative acetyltransferase</fullName>
        <ecNumber evidence="7">2.3.1.-</ecNumber>
    </submittedName>
</protein>
<dbReference type="Pfam" id="PF00132">
    <property type="entry name" value="Hexapep"/>
    <property type="match status" value="1"/>
</dbReference>
<evidence type="ECO:0000256" key="1">
    <source>
        <dbReference type="ARBA" id="ARBA00022516"/>
    </source>
</evidence>
<keyword evidence="3 7" id="KW-0808">Transferase</keyword>
<dbReference type="SUPFAM" id="SSF51161">
    <property type="entry name" value="Trimeric LpxA-like enzymes"/>
    <property type="match status" value="1"/>
</dbReference>
<dbReference type="Proteomes" id="UP000032210">
    <property type="component" value="Unassembled WGS sequence"/>
</dbReference>
<dbReference type="GO" id="GO:0009245">
    <property type="term" value="P:lipid A biosynthetic process"/>
    <property type="evidence" value="ECO:0007669"/>
    <property type="project" value="UniProtKB-KW"/>
</dbReference>
<comment type="caution">
    <text evidence="7">The sequence shown here is derived from an EMBL/GenBank/DDBJ whole genome shotgun (WGS) entry which is preliminary data.</text>
</comment>
<dbReference type="GO" id="GO:0016020">
    <property type="term" value="C:membrane"/>
    <property type="evidence" value="ECO:0007669"/>
    <property type="project" value="GOC"/>
</dbReference>
<sequence>MKGYSLYMWIRLAFFSALSKLLYGMNVRVIKGFARVINKGHLQFGSRFTAGVDLRIEVLEESACVTFGQNVKINDYCHIGAMSRVVVGDDCLIGSRVTIVDHEHGVYRKPSDHPASLPWTPPDERLLQGKPIIIEKNVWIGSGAIIVGGVTIGEGSVIGANAVVTRDISRYSLAVGAPAKVIKTFDEGGKQWLCV</sequence>
<keyword evidence="1" id="KW-0444">Lipid biosynthesis</keyword>
<gene>
    <name evidence="7" type="ORF">PFLU3_09460</name>
</gene>
<proteinExistence type="predicted"/>
<evidence type="ECO:0000256" key="2">
    <source>
        <dbReference type="ARBA" id="ARBA00022556"/>
    </source>
</evidence>